<evidence type="ECO:0000313" key="3">
    <source>
        <dbReference type="EMBL" id="VEH68948.1"/>
    </source>
</evidence>
<reference evidence="3 4" key="1">
    <citation type="submission" date="2018-12" db="EMBL/GenBank/DDBJ databases">
        <authorList>
            <consortium name="Pathogen Informatics"/>
        </authorList>
    </citation>
    <scope>NUCLEOTIDE SEQUENCE [LARGE SCALE GENOMIC DNA]</scope>
    <source>
        <strain evidence="3 4">NCTC12967</strain>
    </source>
</reference>
<name>A0A448MUX3_9ACTN</name>
<gene>
    <name evidence="3" type="ORF">NCTC12967_00212</name>
</gene>
<dbReference type="Pfam" id="PF19053">
    <property type="entry name" value="EccD"/>
    <property type="match status" value="1"/>
</dbReference>
<feature type="domain" description="EccD-like transmembrane" evidence="2">
    <location>
        <begin position="97"/>
        <end position="445"/>
    </location>
</feature>
<evidence type="ECO:0000313" key="4">
    <source>
        <dbReference type="Proteomes" id="UP000273044"/>
    </source>
</evidence>
<feature type="transmembrane region" description="Helical" evidence="1">
    <location>
        <begin position="303"/>
        <end position="323"/>
    </location>
</feature>
<feature type="transmembrane region" description="Helical" evidence="1">
    <location>
        <begin position="177"/>
        <end position="199"/>
    </location>
</feature>
<feature type="transmembrane region" description="Helical" evidence="1">
    <location>
        <begin position="151"/>
        <end position="171"/>
    </location>
</feature>
<dbReference type="EMBL" id="LR134406">
    <property type="protein sequence ID" value="VEH68948.1"/>
    <property type="molecule type" value="Genomic_DNA"/>
</dbReference>
<keyword evidence="1" id="KW-0472">Membrane</keyword>
<protein>
    <submittedName>
        <fullName evidence="3">Type VII secretion integral membrane protein EccD</fullName>
    </submittedName>
</protein>
<feature type="transmembrane region" description="Helical" evidence="1">
    <location>
        <begin position="127"/>
        <end position="144"/>
    </location>
</feature>
<feature type="transmembrane region" description="Helical" evidence="1">
    <location>
        <begin position="211"/>
        <end position="227"/>
    </location>
</feature>
<keyword evidence="1" id="KW-1133">Transmembrane helix</keyword>
<organism evidence="3 4">
    <name type="scientific">Arachnia propionica</name>
    <dbReference type="NCBI Taxonomy" id="1750"/>
    <lineage>
        <taxon>Bacteria</taxon>
        <taxon>Bacillati</taxon>
        <taxon>Actinomycetota</taxon>
        <taxon>Actinomycetes</taxon>
        <taxon>Propionibacteriales</taxon>
        <taxon>Propionibacteriaceae</taxon>
        <taxon>Arachnia</taxon>
    </lineage>
</organism>
<dbReference type="Proteomes" id="UP000273044">
    <property type="component" value="Chromosome"/>
</dbReference>
<sequence>MATQLASTTILHGASKQDIAVPVGTTVARVMSMLRIDADPETLCLTHPDGTPVDLDLALGSDLTSGTVLTLTGPAESERVAQQVAVRASSPWFRPTLVLSLFLTLVTGIETACLAGPVLGWWPVSDVLRGSAAVACTVALGWSLKWRRMRCTAPGLLVATALIGVCGTALLPTDAGSLPRLALAATAWTALVAALVVWLVDNRSALSSTMAALWGLAGVLTCLFAVTDAPVTAISALVLAVATMTVTVIPTFAFRIPETQLLDLPTVTTSAPTVRTPEVAAPAPITANRVLRSIREGNARGQLLLIACCGTAGICAFPAAGLMRSDQPATGIAGGVMMLSAFLALALAPRARRDRPGRILPRIAALAIVAATLSVFGLSQPLGSQVMALLMILAAASLSIITTSFAKGTESALLGRAGDITQTLSLILLPPAAAYAAGLFDLVRQIAS</sequence>
<feature type="transmembrane region" description="Helical" evidence="1">
    <location>
        <begin position="233"/>
        <end position="254"/>
    </location>
</feature>
<dbReference type="GeneID" id="64405713"/>
<dbReference type="RefSeq" id="WP_126409295.1">
    <property type="nucleotide sequence ID" value="NZ_LR134406.1"/>
</dbReference>
<keyword evidence="4" id="KW-1185">Reference proteome</keyword>
<feature type="transmembrane region" description="Helical" evidence="1">
    <location>
        <begin position="329"/>
        <end position="347"/>
    </location>
</feature>
<evidence type="ECO:0000259" key="2">
    <source>
        <dbReference type="Pfam" id="PF19053"/>
    </source>
</evidence>
<dbReference type="AlphaFoldDB" id="A0A448MUX3"/>
<keyword evidence="1" id="KW-0812">Transmembrane</keyword>
<evidence type="ECO:0000256" key="1">
    <source>
        <dbReference type="SAM" id="Phobius"/>
    </source>
</evidence>
<accession>A0A448MUX3</accession>
<feature type="transmembrane region" description="Helical" evidence="1">
    <location>
        <begin position="359"/>
        <end position="379"/>
    </location>
</feature>
<dbReference type="InterPro" id="IPR044049">
    <property type="entry name" value="EccD_transm"/>
</dbReference>
<proteinExistence type="predicted"/>
<feature type="transmembrane region" description="Helical" evidence="1">
    <location>
        <begin position="385"/>
        <end position="406"/>
    </location>
</feature>
<feature type="transmembrane region" description="Helical" evidence="1">
    <location>
        <begin position="97"/>
        <end position="121"/>
    </location>
</feature>